<dbReference type="Gene3D" id="3.55.50.30">
    <property type="match status" value="1"/>
</dbReference>
<evidence type="ECO:0000259" key="2">
    <source>
        <dbReference type="Pfam" id="PF04773"/>
    </source>
</evidence>
<protein>
    <submittedName>
        <fullName evidence="4">FecR family protein</fullName>
    </submittedName>
</protein>
<dbReference type="PIRSF" id="PIRSF018266">
    <property type="entry name" value="FecR"/>
    <property type="match status" value="1"/>
</dbReference>
<sequence>MQEHEFKKLLGKYLDGSISKEELELLEKFEQELDKANDQPHFENESHKKAIKSSLWTSIHTKAQDSRKRRSIVWKISGVAALFLILLTTGYLYMEQSSTNTNFVIPENAITLQLENGDVKVIHEDGQAEVLDANGNVVGKQDGERLKYSNSASKKELAFNTLTVPRGKTFQLQLSDGTIAHLNAGSSIQYPVQFIPGSDRLVSVTGEAYLDVAKDPEHPFVVNANGLNVRVLGTQFNVSAYPEDETTEVVLVEGAVSLYTEEEGYGSEKNVNLKPGFKGSFDKIKNNIQTSKVITGLYTSWIDGKLVFRNMTFSNIMKKLERHYNVNIINNNSDLTHEEFNANFGNEPIEDVLMELKANYGIEYQFLDNKIIIE</sequence>
<dbReference type="PANTHER" id="PTHR30273:SF2">
    <property type="entry name" value="PROTEIN FECR"/>
    <property type="match status" value="1"/>
</dbReference>
<keyword evidence="1" id="KW-1133">Transmembrane helix</keyword>
<name>A0A1M5ICX1_9FLAO</name>
<dbReference type="PANTHER" id="PTHR30273">
    <property type="entry name" value="PERIPLASMIC SIGNAL SENSOR AND SIGMA FACTOR ACTIVATOR FECR-RELATED"/>
    <property type="match status" value="1"/>
</dbReference>
<dbReference type="AlphaFoldDB" id="A0A1M5ICX1"/>
<gene>
    <name evidence="4" type="ORF">SAMN04488116_0628</name>
</gene>
<proteinExistence type="predicted"/>
<dbReference type="EMBL" id="FQWL01000001">
    <property type="protein sequence ID" value="SHG26228.1"/>
    <property type="molecule type" value="Genomic_DNA"/>
</dbReference>
<keyword evidence="1" id="KW-0812">Transmembrane</keyword>
<dbReference type="InterPro" id="IPR006860">
    <property type="entry name" value="FecR"/>
</dbReference>
<evidence type="ECO:0000313" key="4">
    <source>
        <dbReference type="EMBL" id="SHG26228.1"/>
    </source>
</evidence>
<dbReference type="InterPro" id="IPR032508">
    <property type="entry name" value="FecR_C"/>
</dbReference>
<evidence type="ECO:0000313" key="5">
    <source>
        <dbReference type="Proteomes" id="UP000184532"/>
    </source>
</evidence>
<dbReference type="OrthoDB" id="651134at2"/>
<dbReference type="Pfam" id="PF04773">
    <property type="entry name" value="FecR"/>
    <property type="match status" value="1"/>
</dbReference>
<dbReference type="RefSeq" id="WP_073176425.1">
    <property type="nucleotide sequence ID" value="NZ_FQWL01000001.1"/>
</dbReference>
<dbReference type="InterPro" id="IPR012373">
    <property type="entry name" value="Ferrdict_sens_TM"/>
</dbReference>
<evidence type="ECO:0000259" key="3">
    <source>
        <dbReference type="Pfam" id="PF16344"/>
    </source>
</evidence>
<dbReference type="GO" id="GO:0016989">
    <property type="term" value="F:sigma factor antagonist activity"/>
    <property type="evidence" value="ECO:0007669"/>
    <property type="project" value="TreeGrafter"/>
</dbReference>
<dbReference type="STRING" id="570519.SAMN04488116_0628"/>
<feature type="transmembrane region" description="Helical" evidence="1">
    <location>
        <begin position="72"/>
        <end position="94"/>
    </location>
</feature>
<keyword evidence="5" id="KW-1185">Reference proteome</keyword>
<evidence type="ECO:0000256" key="1">
    <source>
        <dbReference type="SAM" id="Phobius"/>
    </source>
</evidence>
<keyword evidence="1" id="KW-0472">Membrane</keyword>
<dbReference type="Gene3D" id="2.60.120.1440">
    <property type="match status" value="1"/>
</dbReference>
<organism evidence="4 5">
    <name type="scientific">Flagellimonas flava</name>
    <dbReference type="NCBI Taxonomy" id="570519"/>
    <lineage>
        <taxon>Bacteria</taxon>
        <taxon>Pseudomonadati</taxon>
        <taxon>Bacteroidota</taxon>
        <taxon>Flavobacteriia</taxon>
        <taxon>Flavobacteriales</taxon>
        <taxon>Flavobacteriaceae</taxon>
        <taxon>Flagellimonas</taxon>
    </lineage>
</organism>
<accession>A0A1M5ICX1</accession>
<feature type="domain" description="FecR protein" evidence="2">
    <location>
        <begin position="161"/>
        <end position="256"/>
    </location>
</feature>
<reference evidence="5" key="1">
    <citation type="submission" date="2016-11" db="EMBL/GenBank/DDBJ databases">
        <authorList>
            <person name="Varghese N."/>
            <person name="Submissions S."/>
        </authorList>
    </citation>
    <scope>NUCLEOTIDE SEQUENCE [LARGE SCALE GENOMIC DNA]</scope>
    <source>
        <strain evidence="5">DSM 22638</strain>
    </source>
</reference>
<feature type="domain" description="Protein FecR C-terminal" evidence="3">
    <location>
        <begin position="305"/>
        <end position="373"/>
    </location>
</feature>
<dbReference type="Proteomes" id="UP000184532">
    <property type="component" value="Unassembled WGS sequence"/>
</dbReference>
<dbReference type="Pfam" id="PF16344">
    <property type="entry name" value="FecR_C"/>
    <property type="match status" value="1"/>
</dbReference>